<keyword evidence="2" id="KW-1185">Reference proteome</keyword>
<accession>A0ABW4I627</accession>
<reference evidence="2" key="1">
    <citation type="journal article" date="2019" name="Int. J. Syst. Evol. Microbiol.">
        <title>The Global Catalogue of Microorganisms (GCM) 10K type strain sequencing project: providing services to taxonomists for standard genome sequencing and annotation.</title>
        <authorList>
            <consortium name="The Broad Institute Genomics Platform"/>
            <consortium name="The Broad Institute Genome Sequencing Center for Infectious Disease"/>
            <person name="Wu L."/>
            <person name="Ma J."/>
        </authorList>
    </citation>
    <scope>NUCLEOTIDE SEQUENCE [LARGE SCALE GENOMIC DNA]</scope>
    <source>
        <strain evidence="2">CGMCC 1.16275</strain>
    </source>
</reference>
<name>A0ABW4I627_9SPHN</name>
<organism evidence="1 2">
    <name type="scientific">Sphingomonas tabacisoli</name>
    <dbReference type="NCBI Taxonomy" id="2249466"/>
    <lineage>
        <taxon>Bacteria</taxon>
        <taxon>Pseudomonadati</taxon>
        <taxon>Pseudomonadota</taxon>
        <taxon>Alphaproteobacteria</taxon>
        <taxon>Sphingomonadales</taxon>
        <taxon>Sphingomonadaceae</taxon>
        <taxon>Sphingomonas</taxon>
    </lineage>
</organism>
<evidence type="ECO:0000313" key="2">
    <source>
        <dbReference type="Proteomes" id="UP001597115"/>
    </source>
</evidence>
<dbReference type="RefSeq" id="WP_380890829.1">
    <property type="nucleotide sequence ID" value="NZ_JBHUDY010000002.1"/>
</dbReference>
<gene>
    <name evidence="1" type="ORF">ACFSCW_14890</name>
</gene>
<proteinExistence type="predicted"/>
<evidence type="ECO:0000313" key="1">
    <source>
        <dbReference type="EMBL" id="MFD1613090.1"/>
    </source>
</evidence>
<sequence>MASNIEFYLRRERDERLAASESEDPRIAAIHLEMAALYARLVSLEPEAPALKRVS</sequence>
<dbReference type="Proteomes" id="UP001597115">
    <property type="component" value="Unassembled WGS sequence"/>
</dbReference>
<comment type="caution">
    <text evidence="1">The sequence shown here is derived from an EMBL/GenBank/DDBJ whole genome shotgun (WGS) entry which is preliminary data.</text>
</comment>
<protein>
    <submittedName>
        <fullName evidence="1">Uncharacterized protein</fullName>
    </submittedName>
</protein>
<dbReference type="EMBL" id="JBHUDY010000002">
    <property type="protein sequence ID" value="MFD1613090.1"/>
    <property type="molecule type" value="Genomic_DNA"/>
</dbReference>